<evidence type="ECO:0000313" key="2">
    <source>
        <dbReference type="Proteomes" id="UP001153334"/>
    </source>
</evidence>
<organism evidence="1 2">
    <name type="scientific">Nemania bipapillata</name>
    <dbReference type="NCBI Taxonomy" id="110536"/>
    <lineage>
        <taxon>Eukaryota</taxon>
        <taxon>Fungi</taxon>
        <taxon>Dikarya</taxon>
        <taxon>Ascomycota</taxon>
        <taxon>Pezizomycotina</taxon>
        <taxon>Sordariomycetes</taxon>
        <taxon>Xylariomycetidae</taxon>
        <taxon>Xylariales</taxon>
        <taxon>Xylariaceae</taxon>
        <taxon>Nemania</taxon>
    </lineage>
</organism>
<dbReference type="EMBL" id="JAPESX010000046">
    <property type="protein sequence ID" value="KAJ8123742.1"/>
    <property type="molecule type" value="Genomic_DNA"/>
</dbReference>
<reference evidence="1" key="1">
    <citation type="submission" date="2022-11" db="EMBL/GenBank/DDBJ databases">
        <title>Genome Sequence of Nemania bipapillata.</title>
        <authorList>
            <person name="Buettner E."/>
        </authorList>
    </citation>
    <scope>NUCLEOTIDE SEQUENCE</scope>
    <source>
        <strain evidence="1">CP14</strain>
    </source>
</reference>
<proteinExistence type="predicted"/>
<keyword evidence="2" id="KW-1185">Reference proteome</keyword>
<sequence length="127" mass="13436">MRCASCAKLSCDDFIFGGSRRLQDSAAALKTSAEAGCDLCALFWTCCAQKQGEKGVGNLLQGRDSNGDTVEDASVCIEGELFPSYGRGVMKGSTSEDPNHLRITLGTEPTKPQSNSLGSLHVFTDPV</sequence>
<name>A0ACC2J8B4_9PEZI</name>
<dbReference type="Proteomes" id="UP001153334">
    <property type="component" value="Unassembled WGS sequence"/>
</dbReference>
<comment type="caution">
    <text evidence="1">The sequence shown here is derived from an EMBL/GenBank/DDBJ whole genome shotgun (WGS) entry which is preliminary data.</text>
</comment>
<evidence type="ECO:0000313" key="1">
    <source>
        <dbReference type="EMBL" id="KAJ8123742.1"/>
    </source>
</evidence>
<protein>
    <submittedName>
        <fullName evidence="1">Uncharacterized protein</fullName>
    </submittedName>
</protein>
<gene>
    <name evidence="1" type="ORF">ONZ43_g375</name>
</gene>
<accession>A0ACC2J8B4</accession>